<comment type="caution">
    <text evidence="2">The sequence shown here is derived from an EMBL/GenBank/DDBJ whole genome shotgun (WGS) entry which is preliminary data.</text>
</comment>
<name>A0AAV8WMF3_9CUCU</name>
<gene>
    <name evidence="2" type="ORF">NQ314_019791</name>
</gene>
<protein>
    <recommendedName>
        <fullName evidence="1">DDE-1 domain-containing protein</fullName>
    </recommendedName>
</protein>
<organism evidence="2 3">
    <name type="scientific">Rhamnusium bicolor</name>
    <dbReference type="NCBI Taxonomy" id="1586634"/>
    <lineage>
        <taxon>Eukaryota</taxon>
        <taxon>Metazoa</taxon>
        <taxon>Ecdysozoa</taxon>
        <taxon>Arthropoda</taxon>
        <taxon>Hexapoda</taxon>
        <taxon>Insecta</taxon>
        <taxon>Pterygota</taxon>
        <taxon>Neoptera</taxon>
        <taxon>Endopterygota</taxon>
        <taxon>Coleoptera</taxon>
        <taxon>Polyphaga</taxon>
        <taxon>Cucujiformia</taxon>
        <taxon>Chrysomeloidea</taxon>
        <taxon>Cerambycidae</taxon>
        <taxon>Lepturinae</taxon>
        <taxon>Rhagiini</taxon>
        <taxon>Rhamnusium</taxon>
    </lineage>
</organism>
<keyword evidence="3" id="KW-1185">Reference proteome</keyword>
<dbReference type="Proteomes" id="UP001162156">
    <property type="component" value="Unassembled WGS sequence"/>
</dbReference>
<reference evidence="2" key="1">
    <citation type="journal article" date="2023" name="Insect Mol. Biol.">
        <title>Genome sequencing provides insights into the evolution of gene families encoding plant cell wall-degrading enzymes in longhorned beetles.</title>
        <authorList>
            <person name="Shin N.R."/>
            <person name="Okamura Y."/>
            <person name="Kirsch R."/>
            <person name="Pauchet Y."/>
        </authorList>
    </citation>
    <scope>NUCLEOTIDE SEQUENCE</scope>
    <source>
        <strain evidence="2">RBIC_L_NR</strain>
    </source>
</reference>
<dbReference type="EMBL" id="JANEYF010005539">
    <property type="protein sequence ID" value="KAJ8927713.1"/>
    <property type="molecule type" value="Genomic_DNA"/>
</dbReference>
<proteinExistence type="predicted"/>
<sequence>MVVYPYQRIPDKISAGLDPTWVIGRSEHGWMTTETFYQYIGNVFHPYLLENRVKFPVILFVDGHKSHLTYELSVLCSELKIEVIALYPNVTRIIQPADVAVFRPIKVAWRAAVRKW</sequence>
<evidence type="ECO:0000259" key="1">
    <source>
        <dbReference type="Pfam" id="PF03184"/>
    </source>
</evidence>
<accession>A0AAV8WMF3</accession>
<dbReference type="AlphaFoldDB" id="A0AAV8WMF3"/>
<feature type="domain" description="DDE-1" evidence="1">
    <location>
        <begin position="18"/>
        <end position="115"/>
    </location>
</feature>
<evidence type="ECO:0000313" key="2">
    <source>
        <dbReference type="EMBL" id="KAJ8927713.1"/>
    </source>
</evidence>
<dbReference type="Pfam" id="PF03184">
    <property type="entry name" value="DDE_1"/>
    <property type="match status" value="1"/>
</dbReference>
<dbReference type="GO" id="GO:0003676">
    <property type="term" value="F:nucleic acid binding"/>
    <property type="evidence" value="ECO:0007669"/>
    <property type="project" value="InterPro"/>
</dbReference>
<evidence type="ECO:0000313" key="3">
    <source>
        <dbReference type="Proteomes" id="UP001162156"/>
    </source>
</evidence>
<dbReference type="InterPro" id="IPR004875">
    <property type="entry name" value="DDE_SF_endonuclease_dom"/>
</dbReference>